<dbReference type="Proteomes" id="UP000623129">
    <property type="component" value="Unassembled WGS sequence"/>
</dbReference>
<dbReference type="Pfam" id="PF12937">
    <property type="entry name" value="F-box-like"/>
    <property type="match status" value="1"/>
</dbReference>
<evidence type="ECO:0000313" key="2">
    <source>
        <dbReference type="EMBL" id="KAF3339764.1"/>
    </source>
</evidence>
<protein>
    <submittedName>
        <fullName evidence="2">F-box protein SKIP24 isoform X2</fullName>
    </submittedName>
</protein>
<dbReference type="EMBL" id="SWLB01000003">
    <property type="protein sequence ID" value="KAF3339764.1"/>
    <property type="molecule type" value="Genomic_DNA"/>
</dbReference>
<dbReference type="InterPro" id="IPR001810">
    <property type="entry name" value="F-box_dom"/>
</dbReference>
<reference evidence="2" key="1">
    <citation type="submission" date="2020-01" db="EMBL/GenBank/DDBJ databases">
        <title>Genome sequence of Kobresia littledalei, the first chromosome-level genome in the family Cyperaceae.</title>
        <authorList>
            <person name="Qu G."/>
        </authorList>
    </citation>
    <scope>NUCLEOTIDE SEQUENCE</scope>
    <source>
        <strain evidence="2">C.B.Clarke</strain>
        <tissue evidence="2">Leaf</tissue>
    </source>
</reference>
<dbReference type="InterPro" id="IPR036047">
    <property type="entry name" value="F-box-like_dom_sf"/>
</dbReference>
<dbReference type="SUPFAM" id="SSF81383">
    <property type="entry name" value="F-box domain"/>
    <property type="match status" value="1"/>
</dbReference>
<sequence length="159" mass="18213">MESVPGDVWHKILQIGIQEKRLDHIDLCSLAIVNNYFNQLTQDPALWAILISRDVPDTFHFVEAPSKDLYRRKLDWIRFCILEISKLMRDPRASDSGAFALILGDRRAWCRRSELMNRAVSAAAHKNLVHPNFTSGRNFNSAPSAPRYSLAPDPVHYRA</sequence>
<dbReference type="Gene3D" id="1.20.1280.50">
    <property type="match status" value="1"/>
</dbReference>
<keyword evidence="3" id="KW-1185">Reference proteome</keyword>
<accession>A0A833W136</accession>
<organism evidence="2 3">
    <name type="scientific">Carex littledalei</name>
    <dbReference type="NCBI Taxonomy" id="544730"/>
    <lineage>
        <taxon>Eukaryota</taxon>
        <taxon>Viridiplantae</taxon>
        <taxon>Streptophyta</taxon>
        <taxon>Embryophyta</taxon>
        <taxon>Tracheophyta</taxon>
        <taxon>Spermatophyta</taxon>
        <taxon>Magnoliopsida</taxon>
        <taxon>Liliopsida</taxon>
        <taxon>Poales</taxon>
        <taxon>Cyperaceae</taxon>
        <taxon>Cyperoideae</taxon>
        <taxon>Cariceae</taxon>
        <taxon>Carex</taxon>
        <taxon>Carex subgen. Euthyceras</taxon>
    </lineage>
</organism>
<proteinExistence type="predicted"/>
<dbReference type="OrthoDB" id="3219396at2759"/>
<gene>
    <name evidence="2" type="ORF">FCM35_KLT15535</name>
</gene>
<evidence type="ECO:0000259" key="1">
    <source>
        <dbReference type="Pfam" id="PF12937"/>
    </source>
</evidence>
<comment type="caution">
    <text evidence="2">The sequence shown here is derived from an EMBL/GenBank/DDBJ whole genome shotgun (WGS) entry which is preliminary data.</text>
</comment>
<dbReference type="AlphaFoldDB" id="A0A833W136"/>
<name>A0A833W136_9POAL</name>
<evidence type="ECO:0000313" key="3">
    <source>
        <dbReference type="Proteomes" id="UP000623129"/>
    </source>
</evidence>
<feature type="domain" description="F-box" evidence="1">
    <location>
        <begin position="3"/>
        <end position="48"/>
    </location>
</feature>